<protein>
    <submittedName>
        <fullName evidence="1">Protein kinase activating protein dpb11</fullName>
    </submittedName>
</protein>
<accession>A0ACC1K1U2</accession>
<name>A0ACC1K1U2_9FUNG</name>
<dbReference type="Proteomes" id="UP001140066">
    <property type="component" value="Unassembled WGS sequence"/>
</dbReference>
<comment type="caution">
    <text evidence="1">The sequence shown here is derived from an EMBL/GenBank/DDBJ whole genome shotgun (WGS) entry which is preliminary data.</text>
</comment>
<keyword evidence="1" id="KW-0808">Transferase</keyword>
<keyword evidence="2" id="KW-1185">Reference proteome</keyword>
<evidence type="ECO:0000313" key="2">
    <source>
        <dbReference type="Proteomes" id="UP001140066"/>
    </source>
</evidence>
<keyword evidence="1" id="KW-0418">Kinase</keyword>
<gene>
    <name evidence="1" type="primary">DPB11</name>
    <name evidence="1" type="ORF">GGI18_005033</name>
</gene>
<feature type="non-terminal residue" evidence="1">
    <location>
        <position position="406"/>
    </location>
</feature>
<dbReference type="EMBL" id="JANBUK010002617">
    <property type="protein sequence ID" value="KAJ2771469.1"/>
    <property type="molecule type" value="Genomic_DNA"/>
</dbReference>
<evidence type="ECO:0000313" key="1">
    <source>
        <dbReference type="EMBL" id="KAJ2771469.1"/>
    </source>
</evidence>
<proteinExistence type="predicted"/>
<reference evidence="1" key="1">
    <citation type="submission" date="2022-07" db="EMBL/GenBank/DDBJ databases">
        <title>Phylogenomic reconstructions and comparative analyses of Kickxellomycotina fungi.</title>
        <authorList>
            <person name="Reynolds N.K."/>
            <person name="Stajich J.E."/>
            <person name="Barry K."/>
            <person name="Grigoriev I.V."/>
            <person name="Crous P."/>
            <person name="Smith M.E."/>
        </authorList>
    </citation>
    <scope>NUCLEOTIDE SEQUENCE</scope>
    <source>
        <strain evidence="1">BCRC 34191</strain>
    </source>
</reference>
<organism evidence="1 2">
    <name type="scientific">Coemansia linderi</name>
    <dbReference type="NCBI Taxonomy" id="2663919"/>
    <lineage>
        <taxon>Eukaryota</taxon>
        <taxon>Fungi</taxon>
        <taxon>Fungi incertae sedis</taxon>
        <taxon>Zoopagomycota</taxon>
        <taxon>Kickxellomycotina</taxon>
        <taxon>Kickxellomycetes</taxon>
        <taxon>Kickxellales</taxon>
        <taxon>Kickxellaceae</taxon>
        <taxon>Coemansia</taxon>
    </lineage>
</organism>
<sequence length="406" mass="44500">MDEMAACEVAVRRYPSIHIVTECWVDQCVHDSLRYPDYCAIQALRLPYPGLSAGQHIVFRPLKSTRIAGAESLSLSISGYEGTERDHISILAQALGIEFSQRLPRTTTHLICRRPFSGPKYERALKWGLQVVDSTWFYALVAAGNVSDIDTGDERQSIAVIGGPMAITNEGDMVAARSTSAFPAKQMATPLTNPTRRSLLLGTPGRTPLDVSLERNIQQALGNNRARVRASLDEGGGGVDTDNDATQLSPTHAQSEALGAATSNDDGCLASVLNGAVVAISSRLLYRREELAKLAQQLGCRVLPRFDAKEATHLVHQSNRERETLRDYQLALQNGIHVVSPWWLYECRDTMTAVPEGGFPYTFNRDRRLMLVPSSQAPPKQQLAERLVANTSSGCEQISPSQGKPF</sequence>